<dbReference type="AlphaFoldDB" id="A0A3N4R8K2"/>
<comment type="caution">
    <text evidence="1">The sequence shown here is derived from an EMBL/GenBank/DDBJ whole genome shotgun (WGS) entry which is preliminary data.</text>
</comment>
<sequence length="111" mass="11266">MRDDCSPRDAAALNSRAAVEELGRIPRGQVAVDIVAARSAQATALATIGLLQAVLHVGDTLAAARLSAPGTPVDLIDVTTHADASPQYILGEGAAEALLAMGWTPPAEGGR</sequence>
<keyword evidence="2" id="KW-1185">Reference proteome</keyword>
<name>A0A3N4R8K2_9ACTN</name>
<organism evidence="1 2">
    <name type="scientific">Kitasatospora cineracea</name>
    <dbReference type="NCBI Taxonomy" id="88074"/>
    <lineage>
        <taxon>Bacteria</taxon>
        <taxon>Bacillati</taxon>
        <taxon>Actinomycetota</taxon>
        <taxon>Actinomycetes</taxon>
        <taxon>Kitasatosporales</taxon>
        <taxon>Streptomycetaceae</taxon>
        <taxon>Kitasatospora</taxon>
    </lineage>
</organism>
<dbReference type="RefSeq" id="WP_123821648.1">
    <property type="nucleotide sequence ID" value="NZ_RKQG01000004.1"/>
</dbReference>
<evidence type="ECO:0000313" key="2">
    <source>
        <dbReference type="Proteomes" id="UP000266906"/>
    </source>
</evidence>
<reference evidence="1 2" key="1">
    <citation type="submission" date="2018-11" db="EMBL/GenBank/DDBJ databases">
        <title>Sequencing the genomes of 1000 actinobacteria strains.</title>
        <authorList>
            <person name="Klenk H.-P."/>
        </authorList>
    </citation>
    <scope>NUCLEOTIDE SEQUENCE [LARGE SCALE GENOMIC DNA]</scope>
    <source>
        <strain evidence="1 2">DSM 44781</strain>
    </source>
</reference>
<evidence type="ECO:0000313" key="1">
    <source>
        <dbReference type="EMBL" id="RPE27295.1"/>
    </source>
</evidence>
<accession>A0A3N4R8K2</accession>
<protein>
    <submittedName>
        <fullName evidence="1">Uncharacterized protein</fullName>
    </submittedName>
</protein>
<gene>
    <name evidence="1" type="ORF">EDD38_7440</name>
</gene>
<dbReference type="Proteomes" id="UP000266906">
    <property type="component" value="Unassembled WGS sequence"/>
</dbReference>
<proteinExistence type="predicted"/>
<dbReference type="EMBL" id="RKQG01000004">
    <property type="protein sequence ID" value="RPE27295.1"/>
    <property type="molecule type" value="Genomic_DNA"/>
</dbReference>